<evidence type="ECO:0000313" key="2">
    <source>
        <dbReference type="Proteomes" id="UP000422232"/>
    </source>
</evidence>
<organism evidence="1 2">
    <name type="scientific">Piscirickettsia salmonis</name>
    <dbReference type="NCBI Taxonomy" id="1238"/>
    <lineage>
        <taxon>Bacteria</taxon>
        <taxon>Pseudomonadati</taxon>
        <taxon>Pseudomonadota</taxon>
        <taxon>Gammaproteobacteria</taxon>
        <taxon>Thiotrichales</taxon>
        <taxon>Piscirickettsiaceae</taxon>
        <taxon>Piscirickettsia</taxon>
    </lineage>
</organism>
<gene>
    <name evidence="1" type="ORF">Psal009_00967</name>
</gene>
<accession>A0A9Q5YIQ4</accession>
<protein>
    <submittedName>
        <fullName evidence="1">Uncharacterized protein</fullName>
    </submittedName>
</protein>
<reference evidence="1 2" key="1">
    <citation type="submission" date="2019-04" db="EMBL/GenBank/DDBJ databases">
        <title>Complete genome sequencing of Piscirickettsia salmonis strain Psal-009.</title>
        <authorList>
            <person name="Schober I."/>
            <person name="Bunk B."/>
            <person name="Sproer C."/>
            <person name="Carril G.P."/>
            <person name="Riedel T."/>
            <person name="Flores-Herrera P.A."/>
            <person name="Nourdin-Galindo G."/>
            <person name="Marshall S.H."/>
            <person name="Overmann J."/>
        </authorList>
    </citation>
    <scope>NUCLEOTIDE SEQUENCE [LARGE SCALE GENOMIC DNA]</scope>
    <source>
        <strain evidence="1 2">Psal-009</strain>
    </source>
</reference>
<dbReference type="Proteomes" id="UP000422232">
    <property type="component" value="Chromosome"/>
</dbReference>
<sequence>MSVRKVSILDKTVEEIDKKSYSKVSGTIKKIKENNKNQGKSNTYNTFQLEQINTSEQEPSQTTSHELIS</sequence>
<evidence type="ECO:0000313" key="1">
    <source>
        <dbReference type="EMBL" id="QGO05087.1"/>
    </source>
</evidence>
<keyword evidence="2" id="KW-1185">Reference proteome</keyword>
<dbReference type="RefSeq" id="WP_016212599.1">
    <property type="nucleotide sequence ID" value="NZ_CP012413.1"/>
</dbReference>
<dbReference type="GeneID" id="66741872"/>
<name>A0A9Q5YIQ4_PISSA</name>
<proteinExistence type="predicted"/>
<dbReference type="AlphaFoldDB" id="A0A9Q5YIQ4"/>
<dbReference type="EMBL" id="CP038908">
    <property type="protein sequence ID" value="QGO05087.1"/>
    <property type="molecule type" value="Genomic_DNA"/>
</dbReference>